<dbReference type="PROSITE" id="PS00893">
    <property type="entry name" value="NUDIX_BOX"/>
    <property type="match status" value="1"/>
</dbReference>
<dbReference type="Proteomes" id="UP000095342">
    <property type="component" value="Chromosome"/>
</dbReference>
<reference evidence="5 6" key="1">
    <citation type="submission" date="2016-09" db="EMBL/GenBank/DDBJ databases">
        <title>Acidihalobacter prosperus V6 (DSM14174).</title>
        <authorList>
            <person name="Khaleque H.N."/>
            <person name="Ramsay J.P."/>
            <person name="Murphy R.J.T."/>
            <person name="Kaksonen A.H."/>
            <person name="Boxall N.J."/>
            <person name="Watkin E.L.J."/>
        </authorList>
    </citation>
    <scope>NUCLEOTIDE SEQUENCE [LARGE SCALE GENOMIC DNA]</scope>
    <source>
        <strain evidence="5 6">V6</strain>
    </source>
</reference>
<dbReference type="InterPro" id="IPR000086">
    <property type="entry name" value="NUDIX_hydrolase_dom"/>
</dbReference>
<dbReference type="InterPro" id="IPR051325">
    <property type="entry name" value="Nudix_hydrolase_domain"/>
</dbReference>
<dbReference type="GO" id="GO:0004081">
    <property type="term" value="F:bis(5'-nucleosyl)-tetraphosphatase (asymmetrical) activity"/>
    <property type="evidence" value="ECO:0007669"/>
    <property type="project" value="TreeGrafter"/>
</dbReference>
<organism evidence="5 6">
    <name type="scientific">Acidihalobacter aeolianus</name>
    <dbReference type="NCBI Taxonomy" id="2792603"/>
    <lineage>
        <taxon>Bacteria</taxon>
        <taxon>Pseudomonadati</taxon>
        <taxon>Pseudomonadota</taxon>
        <taxon>Gammaproteobacteria</taxon>
        <taxon>Chromatiales</taxon>
        <taxon>Ectothiorhodospiraceae</taxon>
        <taxon>Acidihalobacter</taxon>
    </lineage>
</organism>
<dbReference type="GO" id="GO:0008828">
    <property type="term" value="F:dATP diphosphatase activity"/>
    <property type="evidence" value="ECO:0007669"/>
    <property type="project" value="InterPro"/>
</dbReference>
<accession>A0A1D8KCF1</accession>
<evidence type="ECO:0000313" key="5">
    <source>
        <dbReference type="EMBL" id="AOV18630.1"/>
    </source>
</evidence>
<feature type="binding site" evidence="2">
    <location>
        <position position="4"/>
    </location>
    <ligand>
        <name>substrate</name>
    </ligand>
</feature>
<feature type="binding site" evidence="3">
    <location>
        <position position="111"/>
    </location>
    <ligand>
        <name>Mg(2+)</name>
        <dbReference type="ChEBI" id="CHEBI:18420"/>
    </ligand>
</feature>
<keyword evidence="3" id="KW-0479">Metal-binding</keyword>
<dbReference type="GO" id="GO:0046872">
    <property type="term" value="F:metal ion binding"/>
    <property type="evidence" value="ECO:0007669"/>
    <property type="project" value="UniProtKB-KW"/>
</dbReference>
<feature type="binding site" evidence="3">
    <location>
        <position position="56"/>
    </location>
    <ligand>
        <name>Mg(2+)</name>
        <dbReference type="ChEBI" id="CHEBI:18420"/>
    </ligand>
</feature>
<feature type="domain" description="Nudix hydrolase" evidence="4">
    <location>
        <begin position="2"/>
        <end position="140"/>
    </location>
</feature>
<dbReference type="InterPro" id="IPR015797">
    <property type="entry name" value="NUDIX_hydrolase-like_dom_sf"/>
</dbReference>
<feature type="binding site" evidence="2">
    <location>
        <position position="25"/>
    </location>
    <ligand>
        <name>substrate</name>
    </ligand>
</feature>
<proteinExistence type="predicted"/>
<protein>
    <recommendedName>
        <fullName evidence="4">Nudix hydrolase domain-containing protein</fullName>
    </recommendedName>
</protein>
<gene>
    <name evidence="5" type="ORF">BJI67_13095</name>
</gene>
<dbReference type="Gene3D" id="3.90.79.10">
    <property type="entry name" value="Nucleoside Triphosphate Pyrophosphohydrolase"/>
    <property type="match status" value="1"/>
</dbReference>
<feature type="binding site" evidence="3">
    <location>
        <position position="52"/>
    </location>
    <ligand>
        <name>Mg(2+)</name>
        <dbReference type="ChEBI" id="CHEBI:18420"/>
    </ligand>
</feature>
<dbReference type="PRINTS" id="PR01404">
    <property type="entry name" value="NPPPHYDRLASE"/>
</dbReference>
<evidence type="ECO:0000256" key="1">
    <source>
        <dbReference type="ARBA" id="ARBA00022801"/>
    </source>
</evidence>
<evidence type="ECO:0000259" key="4">
    <source>
        <dbReference type="PROSITE" id="PS51462"/>
    </source>
</evidence>
<feature type="binding site" evidence="2">
    <location>
        <position position="129"/>
    </location>
    <ligand>
        <name>substrate</name>
    </ligand>
</feature>
<name>A0A1D8KCF1_9GAMM</name>
<dbReference type="PROSITE" id="PS51462">
    <property type="entry name" value="NUDIX"/>
    <property type="match status" value="1"/>
</dbReference>
<dbReference type="PANTHER" id="PTHR21340:SF0">
    <property type="entry name" value="BIS(5'-NUCLEOSYL)-TETRAPHOSPHATASE [ASYMMETRICAL]"/>
    <property type="match status" value="1"/>
</dbReference>
<dbReference type="KEGG" id="aaeo:BJI67_13095"/>
<keyword evidence="3" id="KW-0460">Magnesium</keyword>
<dbReference type="GO" id="GO:0006754">
    <property type="term" value="P:ATP biosynthetic process"/>
    <property type="evidence" value="ECO:0007669"/>
    <property type="project" value="TreeGrafter"/>
</dbReference>
<dbReference type="GO" id="GO:0006167">
    <property type="term" value="P:AMP biosynthetic process"/>
    <property type="evidence" value="ECO:0007669"/>
    <property type="project" value="TreeGrafter"/>
</dbReference>
<dbReference type="NCBIfam" id="NF006961">
    <property type="entry name" value="PRK09438.1"/>
    <property type="match status" value="1"/>
</dbReference>
<dbReference type="AlphaFoldDB" id="A0A1D8KCF1"/>
<dbReference type="InterPro" id="IPR020084">
    <property type="entry name" value="NUDIX_hydrolase_CS"/>
</dbReference>
<dbReference type="EMBL" id="CP017448">
    <property type="protein sequence ID" value="AOV18630.1"/>
    <property type="molecule type" value="Genomic_DNA"/>
</dbReference>
<dbReference type="CDD" id="cd04664">
    <property type="entry name" value="NUDIX_DHNTPase_like"/>
    <property type="match status" value="1"/>
</dbReference>
<comment type="cofactor">
    <cofactor evidence="3">
        <name>Mg(2+)</name>
        <dbReference type="ChEBI" id="CHEBI:18420"/>
    </cofactor>
    <text evidence="3">Binds 1 Mg(2+) ion per subunit.</text>
</comment>
<sequence length="144" mass="16671">MSWKRPESVLVVIAARDGRVLLLERRRPRGVWQSVTGSLEPGESAPEAAMRETCEETGLCGIAPVDCRRSNRFPIIMPWRPRYAPGIPSNRERVYAILLPRPCAVRVNPKEHLRYRWTTRREAMRLVWSRTNRAAIRRGVGWRA</sequence>
<keyword evidence="1" id="KW-0378">Hydrolase</keyword>
<dbReference type="PANTHER" id="PTHR21340">
    <property type="entry name" value="DIADENOSINE 5,5-P1,P4-TETRAPHOSPHATE PYROPHOSPHOHYDROLASE MUTT"/>
    <property type="match status" value="1"/>
</dbReference>
<evidence type="ECO:0000256" key="3">
    <source>
        <dbReference type="PIRSR" id="PIRSR603564-2"/>
    </source>
</evidence>
<dbReference type="GO" id="GO:0019177">
    <property type="term" value="F:dihydroneopterin triphosphate pyrophosphohydrolase activity"/>
    <property type="evidence" value="ECO:0007669"/>
    <property type="project" value="InterPro"/>
</dbReference>
<dbReference type="InterPro" id="IPR003564">
    <property type="entry name" value="DHNTPase"/>
</dbReference>
<dbReference type="SUPFAM" id="SSF55811">
    <property type="entry name" value="Nudix"/>
    <property type="match status" value="1"/>
</dbReference>
<dbReference type="GO" id="GO:0046656">
    <property type="term" value="P:folic acid biosynthetic process"/>
    <property type="evidence" value="ECO:0007669"/>
    <property type="project" value="InterPro"/>
</dbReference>
<dbReference type="RefSeq" id="WP_070074153.1">
    <property type="nucleotide sequence ID" value="NZ_CP017448.1"/>
</dbReference>
<feature type="binding site" evidence="2">
    <location>
        <position position="36"/>
    </location>
    <ligand>
        <name>substrate</name>
    </ligand>
</feature>
<evidence type="ECO:0000256" key="2">
    <source>
        <dbReference type="PIRSR" id="PIRSR603564-1"/>
    </source>
</evidence>
<keyword evidence="6" id="KW-1185">Reference proteome</keyword>
<evidence type="ECO:0000313" key="6">
    <source>
        <dbReference type="Proteomes" id="UP000095342"/>
    </source>
</evidence>
<dbReference type="Pfam" id="PF00293">
    <property type="entry name" value="NUDIX"/>
    <property type="match status" value="1"/>
</dbReference>